<evidence type="ECO:0000256" key="3">
    <source>
        <dbReference type="ARBA" id="ARBA00022443"/>
    </source>
</evidence>
<dbReference type="Gene3D" id="3.10.20.90">
    <property type="entry name" value="Phosphatidylinositol 3-kinase Catalytic Subunit, Chain A, domain 1"/>
    <property type="match status" value="2"/>
</dbReference>
<evidence type="ECO:0000256" key="1">
    <source>
        <dbReference type="ARBA" id="ARBA00004496"/>
    </source>
</evidence>
<feature type="repeat" description="TPR" evidence="7">
    <location>
        <begin position="36"/>
        <end position="69"/>
    </location>
</feature>
<evidence type="ECO:0000256" key="5">
    <source>
        <dbReference type="ARBA" id="ARBA00022737"/>
    </source>
</evidence>
<dbReference type="InterPro" id="IPR011990">
    <property type="entry name" value="TPR-like_helical_dom_sf"/>
</dbReference>
<reference evidence="10" key="1">
    <citation type="submission" date="2022-07" db="EMBL/GenBank/DDBJ databases">
        <title>Phylogenomic reconstructions and comparative analyses of Kickxellomycotina fungi.</title>
        <authorList>
            <person name="Reynolds N.K."/>
            <person name="Stajich J.E."/>
            <person name="Barry K."/>
            <person name="Grigoriev I.V."/>
            <person name="Crous P."/>
            <person name="Smith M.E."/>
        </authorList>
    </citation>
    <scope>NUCLEOTIDE SEQUENCE</scope>
    <source>
        <strain evidence="10">RSA 1196</strain>
    </source>
</reference>
<comment type="subcellular location">
    <subcellularLocation>
        <location evidence="1">Cytoplasm</location>
    </subcellularLocation>
</comment>
<dbReference type="EMBL" id="JANBPY010000008">
    <property type="protein sequence ID" value="KAJ1970027.1"/>
    <property type="molecule type" value="Genomic_DNA"/>
</dbReference>
<dbReference type="Gene3D" id="1.25.40.10">
    <property type="entry name" value="Tetratricopeptide repeat domain"/>
    <property type="match status" value="1"/>
</dbReference>
<protein>
    <recommendedName>
        <fullName evidence="9">PB1 domain-containing protein</fullName>
    </recommendedName>
</protein>
<feature type="region of interest" description="Disordered" evidence="8">
    <location>
        <begin position="274"/>
        <end position="343"/>
    </location>
</feature>
<keyword evidence="3" id="KW-0728">SH3 domain</keyword>
<evidence type="ECO:0000259" key="9">
    <source>
        <dbReference type="Pfam" id="PF00564"/>
    </source>
</evidence>
<accession>A0A9W8E9V8</accession>
<feature type="compositionally biased region" description="Low complexity" evidence="8">
    <location>
        <begin position="274"/>
        <end position="289"/>
    </location>
</feature>
<name>A0A9W8E9V8_9FUNG</name>
<dbReference type="AlphaFoldDB" id="A0A9W8E9V8"/>
<feature type="region of interest" description="Disordered" evidence="8">
    <location>
        <begin position="597"/>
        <end position="641"/>
    </location>
</feature>
<organism evidence="10 11">
    <name type="scientific">Dispira parvispora</name>
    <dbReference type="NCBI Taxonomy" id="1520584"/>
    <lineage>
        <taxon>Eukaryota</taxon>
        <taxon>Fungi</taxon>
        <taxon>Fungi incertae sedis</taxon>
        <taxon>Zoopagomycota</taxon>
        <taxon>Kickxellomycotina</taxon>
        <taxon>Dimargaritomycetes</taxon>
        <taxon>Dimargaritales</taxon>
        <taxon>Dimargaritaceae</taxon>
        <taxon>Dispira</taxon>
    </lineage>
</organism>
<dbReference type="InterPro" id="IPR019734">
    <property type="entry name" value="TPR_rpt"/>
</dbReference>
<dbReference type="PANTHER" id="PTHR15175:SF0">
    <property type="entry name" value="SH3 DOMAIN-CONTAINING PROTEIN C23A1.17"/>
    <property type="match status" value="1"/>
</dbReference>
<dbReference type="Proteomes" id="UP001150925">
    <property type="component" value="Unassembled WGS sequence"/>
</dbReference>
<evidence type="ECO:0000313" key="11">
    <source>
        <dbReference type="Proteomes" id="UP001150925"/>
    </source>
</evidence>
<dbReference type="InterPro" id="IPR000270">
    <property type="entry name" value="PB1_dom"/>
</dbReference>
<dbReference type="InterPro" id="IPR051864">
    <property type="entry name" value="NCF2_NOXA1"/>
</dbReference>
<feature type="region of interest" description="Disordered" evidence="8">
    <location>
        <begin position="384"/>
        <end position="471"/>
    </location>
</feature>
<dbReference type="PROSITE" id="PS50005">
    <property type="entry name" value="TPR"/>
    <property type="match status" value="2"/>
</dbReference>
<feature type="repeat" description="TPR" evidence="7">
    <location>
        <begin position="70"/>
        <end position="103"/>
    </location>
</feature>
<dbReference type="CDD" id="cd05992">
    <property type="entry name" value="PB1"/>
    <property type="match status" value="1"/>
</dbReference>
<keyword evidence="4" id="KW-0963">Cytoplasm</keyword>
<evidence type="ECO:0000256" key="8">
    <source>
        <dbReference type="SAM" id="MobiDB-lite"/>
    </source>
</evidence>
<dbReference type="OrthoDB" id="9450131at2759"/>
<dbReference type="SMART" id="SM00028">
    <property type="entry name" value="TPR"/>
    <property type="match status" value="3"/>
</dbReference>
<keyword evidence="5" id="KW-0677">Repeat</keyword>
<evidence type="ECO:0000313" key="10">
    <source>
        <dbReference type="EMBL" id="KAJ1970027.1"/>
    </source>
</evidence>
<feature type="region of interest" description="Disordered" evidence="8">
    <location>
        <begin position="532"/>
        <end position="565"/>
    </location>
</feature>
<dbReference type="Pfam" id="PF00564">
    <property type="entry name" value="PB1"/>
    <property type="match status" value="1"/>
</dbReference>
<feature type="domain" description="PB1" evidence="9">
    <location>
        <begin position="647"/>
        <end position="673"/>
    </location>
</feature>
<comment type="caution">
    <text evidence="10">The sequence shown here is derived from an EMBL/GenBank/DDBJ whole genome shotgun (WGS) entry which is preliminary data.</text>
</comment>
<comment type="similarity">
    <text evidence="2">Belongs to the NCF2/NOXA1 family.</text>
</comment>
<gene>
    <name evidence="10" type="ORF">IWQ62_000232</name>
</gene>
<dbReference type="SUPFAM" id="SSF48452">
    <property type="entry name" value="TPR-like"/>
    <property type="match status" value="1"/>
</dbReference>
<feature type="compositionally biased region" description="Polar residues" evidence="8">
    <location>
        <begin position="597"/>
        <end position="618"/>
    </location>
</feature>
<evidence type="ECO:0000256" key="2">
    <source>
        <dbReference type="ARBA" id="ARBA00008051"/>
    </source>
</evidence>
<keyword evidence="6 7" id="KW-0802">TPR repeat</keyword>
<dbReference type="FunFam" id="1.25.40.10:FF:000017">
    <property type="entry name" value="NADPH oxidase regulator NoxR"/>
    <property type="match status" value="1"/>
</dbReference>
<evidence type="ECO:0000256" key="7">
    <source>
        <dbReference type="PROSITE-ProRule" id="PRU00339"/>
    </source>
</evidence>
<evidence type="ECO:0000256" key="4">
    <source>
        <dbReference type="ARBA" id="ARBA00022490"/>
    </source>
</evidence>
<proteinExistence type="inferred from homology"/>
<dbReference type="SUPFAM" id="SSF54277">
    <property type="entry name" value="CAD &amp; PB1 domains"/>
    <property type="match status" value="1"/>
</dbReference>
<evidence type="ECO:0000256" key="6">
    <source>
        <dbReference type="ARBA" id="ARBA00022803"/>
    </source>
</evidence>
<dbReference type="PANTHER" id="PTHR15175">
    <property type="entry name" value="NEUTROPHIL CYTOSOLIC FACTOR 2, NEUTROPHIL NADPH OXIDASE FACTOR 2"/>
    <property type="match status" value="1"/>
</dbReference>
<sequence>MSLKAELEEWVRATDAFDAGDYEASLEIFEGIADSAKIHFNIGLIMAMLGDFQGAVHAYIQALSLDQYFAVAYFQKGVANMSLGDFSSALDDFNDALLYLRGNLFIDYTQIGLDYKLYSCDVLYNRGLCQFELGDKPGGMNDLLAAQQDRKEKRHNIFSRAIDNAGAGCPLIAVPKGTIYRPSESKVKNTKKVDYLGNSKVVAAMDGQDNFTGFHGAVARKANQDQTSNPIPQSASATMMAQPFGGGKMGSGMNPYRFNQFTRKGSAVDIPRASTTTASALSRSATTVAGGRGGGMNPNLMLPYPNARKGNSSDGTNLHSHATMRHPSSASGDTPPNDSQKAFRPHMLPLRRIQTDLPRNLNQVQSAPFVASNQPSPIDEVVLDERNSGRDLPNADNLRSYNMAQPGPSPGSARLPPGPVRAPTSLDKTYHGAFDTPLAGTNNSSPVDPHAPLDHLGSGGYGRPSDSTDDTHSIEEVTVRHRLNLPKGKMAVKLHYRQDILKIVADAHITYDDLLGRVQVKLTKHHNKLLAKTTADHSPVPASKSNGLLTAKPSPDEGLSPGINPHIVEGAQHAQRNSSIDYSMLLDSLNPSSCQDDLNYNTSGLGSTQPTTGQSHQHSPLSSASTLPPSPSTARNYSNGLGAPNVHHLRIKYRDEDNELVLLTDQEDLEMAKGYMGGDMSCPSSNIVERLELWCVD</sequence>
<dbReference type="GO" id="GO:0005737">
    <property type="term" value="C:cytoplasm"/>
    <property type="evidence" value="ECO:0007669"/>
    <property type="project" value="UniProtKB-SubCell"/>
</dbReference>
<keyword evidence="11" id="KW-1185">Reference proteome</keyword>
<feature type="compositionally biased region" description="Polar residues" evidence="8">
    <location>
        <begin position="309"/>
        <end position="340"/>
    </location>
</feature>